<accession>F2NEY4</accession>
<keyword evidence="1" id="KW-1133">Transmembrane helix</keyword>
<keyword evidence="3" id="KW-1185">Reference proteome</keyword>
<name>F2NEY4_DESAR</name>
<dbReference type="STRING" id="880072.Desac_0437"/>
<reference evidence="3" key="2">
    <citation type="submission" date="2011-03" db="EMBL/GenBank/DDBJ databases">
        <title>The complete genome of Desulfobacca acetoxidans DSM 11109.</title>
        <authorList>
            <consortium name="US DOE Joint Genome Institute (JGI-PGF)"/>
            <person name="Lucas S."/>
            <person name="Copeland A."/>
            <person name="Lapidus A."/>
            <person name="Bruce D."/>
            <person name="Goodwin L."/>
            <person name="Pitluck S."/>
            <person name="Peters L."/>
            <person name="Kyrpides N."/>
            <person name="Mavromatis K."/>
            <person name="Ivanova N."/>
            <person name="Ovchinnikova G."/>
            <person name="Teshima H."/>
            <person name="Detter J.C."/>
            <person name="Han C."/>
            <person name="Land M."/>
            <person name="Hauser L."/>
            <person name="Markowitz V."/>
            <person name="Cheng J.-F."/>
            <person name="Hugenholtz P."/>
            <person name="Woyke T."/>
            <person name="Wu D."/>
            <person name="Spring S."/>
            <person name="Schueler E."/>
            <person name="Brambilla E."/>
            <person name="Klenk H.-P."/>
            <person name="Eisen J.A."/>
        </authorList>
    </citation>
    <scope>NUCLEOTIDE SEQUENCE [LARGE SCALE GENOMIC DNA]</scope>
    <source>
        <strain evidence="3">ATCC 700848 / DSM 11109 / ASRB2</strain>
    </source>
</reference>
<dbReference type="InterPro" id="IPR019088">
    <property type="entry name" value="CHP02186-rel_TM"/>
</dbReference>
<keyword evidence="1" id="KW-0812">Transmembrane</keyword>
<gene>
    <name evidence="2" type="ordered locus">Desac_0437</name>
</gene>
<proteinExistence type="predicted"/>
<evidence type="ECO:0008006" key="4">
    <source>
        <dbReference type="Google" id="ProtNLM"/>
    </source>
</evidence>
<evidence type="ECO:0000256" key="1">
    <source>
        <dbReference type="SAM" id="Phobius"/>
    </source>
</evidence>
<organism evidence="2 3">
    <name type="scientific">Desulfobacca acetoxidans (strain ATCC 700848 / DSM 11109 / ASRB2)</name>
    <dbReference type="NCBI Taxonomy" id="880072"/>
    <lineage>
        <taxon>Bacteria</taxon>
        <taxon>Pseudomonadati</taxon>
        <taxon>Thermodesulfobacteriota</taxon>
        <taxon>Desulfobaccia</taxon>
        <taxon>Desulfobaccales</taxon>
        <taxon>Desulfobaccaceae</taxon>
        <taxon>Desulfobacca</taxon>
    </lineage>
</organism>
<dbReference type="EMBL" id="CP002629">
    <property type="protein sequence ID" value="AEB08324.1"/>
    <property type="molecule type" value="Genomic_DNA"/>
</dbReference>
<sequence length="256" mass="27298">MQEGVGKRAAIIWGLTIFLLLNLIGSVRAESVTLKLNPAVVEINSFYQGCEVAITGTIPAGHEAVAEIVGPTGEEILMRKGRRGPLWMNVGELKISGAPSLYLILASASDLLTGAASWGFGAMRQRITVAGQVPAGQEDKLRDQFLRLKESEELYAAVPEGLKVSPAKDGRLSVIGSFWLPANVKPDTYSVCLMAVAGDRLVERQCMALSVKMVGFPALFMSLAYQHSVIYGVLAVVIAILTGFVMGHLFKGGGGH</sequence>
<evidence type="ECO:0000313" key="3">
    <source>
        <dbReference type="Proteomes" id="UP000000483"/>
    </source>
</evidence>
<dbReference type="Pfam" id="PF09608">
    <property type="entry name" value="Alph_Pro_TM"/>
    <property type="match status" value="1"/>
</dbReference>
<dbReference type="KEGG" id="dao:Desac_0437"/>
<protein>
    <recommendedName>
        <fullName evidence="4">Transmembrane protein</fullName>
    </recommendedName>
</protein>
<dbReference type="AlphaFoldDB" id="F2NEY4"/>
<dbReference type="Proteomes" id="UP000000483">
    <property type="component" value="Chromosome"/>
</dbReference>
<dbReference type="HOGENOM" id="CLU_068410_1_1_7"/>
<dbReference type="RefSeq" id="WP_013705437.1">
    <property type="nucleotide sequence ID" value="NC_015388.1"/>
</dbReference>
<evidence type="ECO:0000313" key="2">
    <source>
        <dbReference type="EMBL" id="AEB08324.1"/>
    </source>
</evidence>
<dbReference type="OrthoDB" id="5452990at2"/>
<dbReference type="eggNOG" id="ENOG50315WQ">
    <property type="taxonomic scope" value="Bacteria"/>
</dbReference>
<reference evidence="2 3" key="1">
    <citation type="journal article" date="2011" name="Stand. Genomic Sci.">
        <title>Complete genome sequence of the acetate-degrading sulfate reducer Desulfobacca acetoxidans type strain (ASRB2).</title>
        <authorList>
            <person name="Goker M."/>
            <person name="Teshima H."/>
            <person name="Lapidus A."/>
            <person name="Nolan M."/>
            <person name="Lucas S."/>
            <person name="Hammon N."/>
            <person name="Deshpande S."/>
            <person name="Cheng J.F."/>
            <person name="Tapia R."/>
            <person name="Han C."/>
            <person name="Goodwin L."/>
            <person name="Pitluck S."/>
            <person name="Huntemann M."/>
            <person name="Liolios K."/>
            <person name="Ivanova N."/>
            <person name="Pagani I."/>
            <person name="Mavromatis K."/>
            <person name="Ovchinikova G."/>
            <person name="Pati A."/>
            <person name="Chen A."/>
            <person name="Palaniappan K."/>
            <person name="Land M."/>
            <person name="Hauser L."/>
            <person name="Brambilla E.M."/>
            <person name="Rohde M."/>
            <person name="Spring S."/>
            <person name="Detter J.C."/>
            <person name="Woyke T."/>
            <person name="Bristow J."/>
            <person name="Eisen J.A."/>
            <person name="Markowitz V."/>
            <person name="Hugenholtz P."/>
            <person name="Kyrpides N.C."/>
            <person name="Klenk H.P."/>
        </authorList>
    </citation>
    <scope>NUCLEOTIDE SEQUENCE [LARGE SCALE GENOMIC DNA]</scope>
    <source>
        <strain evidence="3">ATCC 700848 / DSM 11109 / ASRB2</strain>
    </source>
</reference>
<keyword evidence="1" id="KW-0472">Membrane</keyword>
<feature type="transmembrane region" description="Helical" evidence="1">
    <location>
        <begin position="229"/>
        <end position="250"/>
    </location>
</feature>